<sequence>MSTSEQQLSAEELNVMIKMVKENIKVHEKFLMDLFELKKSGNPDNMIRICQNKIQSNEAIIKKLESQLQRMKKL</sequence>
<feature type="coiled-coil region" evidence="1">
    <location>
        <begin position="47"/>
        <end position="74"/>
    </location>
</feature>
<keyword evidence="1" id="KW-0175">Coiled coil</keyword>
<dbReference type="Proteomes" id="UP000657931">
    <property type="component" value="Unassembled WGS sequence"/>
</dbReference>
<organism evidence="2 3">
    <name type="scientific">Cytobacillus stercorigallinarum</name>
    <dbReference type="NCBI Taxonomy" id="2762240"/>
    <lineage>
        <taxon>Bacteria</taxon>
        <taxon>Bacillati</taxon>
        <taxon>Bacillota</taxon>
        <taxon>Bacilli</taxon>
        <taxon>Bacillales</taxon>
        <taxon>Bacillaceae</taxon>
        <taxon>Cytobacillus</taxon>
    </lineage>
</organism>
<keyword evidence="3" id="KW-1185">Reference proteome</keyword>
<reference evidence="2 3" key="1">
    <citation type="submission" date="2020-08" db="EMBL/GenBank/DDBJ databases">
        <title>A Genomic Blueprint of the Chicken Gut Microbiome.</title>
        <authorList>
            <person name="Gilroy R."/>
            <person name="Ravi A."/>
            <person name="Getino M."/>
            <person name="Pursley I."/>
            <person name="Horton D.L."/>
            <person name="Alikhan N.-F."/>
            <person name="Baker D."/>
            <person name="Gharbi K."/>
            <person name="Hall N."/>
            <person name="Watson M."/>
            <person name="Adriaenssens E.M."/>
            <person name="Foster-Nyarko E."/>
            <person name="Jarju S."/>
            <person name="Secka A."/>
            <person name="Antonio M."/>
            <person name="Oren A."/>
            <person name="Chaudhuri R."/>
            <person name="La Ragione R.M."/>
            <person name="Hildebrand F."/>
            <person name="Pallen M.J."/>
        </authorList>
    </citation>
    <scope>NUCLEOTIDE SEQUENCE [LARGE SCALE GENOMIC DNA]</scope>
    <source>
        <strain evidence="2 3">Sa5YUA1</strain>
    </source>
</reference>
<evidence type="ECO:0000313" key="3">
    <source>
        <dbReference type="Proteomes" id="UP000657931"/>
    </source>
</evidence>
<evidence type="ECO:0008006" key="4">
    <source>
        <dbReference type="Google" id="ProtNLM"/>
    </source>
</evidence>
<proteinExistence type="predicted"/>
<comment type="caution">
    <text evidence="2">The sequence shown here is derived from an EMBL/GenBank/DDBJ whole genome shotgun (WGS) entry which is preliminary data.</text>
</comment>
<evidence type="ECO:0000256" key="1">
    <source>
        <dbReference type="SAM" id="Coils"/>
    </source>
</evidence>
<accession>A0ABR8QVS3</accession>
<gene>
    <name evidence="2" type="ORF">H9655_21555</name>
</gene>
<name>A0ABR8QVS3_9BACI</name>
<protein>
    <recommendedName>
        <fullName evidence="4">Spore coat protein</fullName>
    </recommendedName>
</protein>
<dbReference type="EMBL" id="JACSQT010000022">
    <property type="protein sequence ID" value="MBD7939633.1"/>
    <property type="molecule type" value="Genomic_DNA"/>
</dbReference>
<evidence type="ECO:0000313" key="2">
    <source>
        <dbReference type="EMBL" id="MBD7939633.1"/>
    </source>
</evidence>